<organism evidence="6 7">
    <name type="scientific">Nephila pilipes</name>
    <name type="common">Giant wood spider</name>
    <name type="synonym">Nephila maculata</name>
    <dbReference type="NCBI Taxonomy" id="299642"/>
    <lineage>
        <taxon>Eukaryota</taxon>
        <taxon>Metazoa</taxon>
        <taxon>Ecdysozoa</taxon>
        <taxon>Arthropoda</taxon>
        <taxon>Chelicerata</taxon>
        <taxon>Arachnida</taxon>
        <taxon>Araneae</taxon>
        <taxon>Araneomorphae</taxon>
        <taxon>Entelegynae</taxon>
        <taxon>Araneoidea</taxon>
        <taxon>Nephilidae</taxon>
        <taxon>Nephila</taxon>
    </lineage>
</organism>
<dbReference type="GO" id="GO:0000030">
    <property type="term" value="F:mannosyltransferase activity"/>
    <property type="evidence" value="ECO:0007669"/>
    <property type="project" value="TreeGrafter"/>
</dbReference>
<name>A0A8X6NZB8_NEPPI</name>
<protein>
    <submittedName>
        <fullName evidence="6">Protein O-mannosyl-transferase TMTC3</fullName>
    </submittedName>
</protein>
<dbReference type="PANTHER" id="PTHR44395:SF1">
    <property type="entry name" value="PROTEIN O-MANNOSYL-TRANSFERASE TMTC3"/>
    <property type="match status" value="1"/>
</dbReference>
<dbReference type="Proteomes" id="UP000887013">
    <property type="component" value="Unassembled WGS sequence"/>
</dbReference>
<dbReference type="OrthoDB" id="6429651at2759"/>
<feature type="non-terminal residue" evidence="6">
    <location>
        <position position="1"/>
    </location>
</feature>
<dbReference type="InterPro" id="IPR013618">
    <property type="entry name" value="TMTC_DUF1736"/>
</dbReference>
<keyword evidence="4" id="KW-0812">Transmembrane</keyword>
<evidence type="ECO:0000259" key="5">
    <source>
        <dbReference type="Pfam" id="PF08409"/>
    </source>
</evidence>
<dbReference type="GO" id="GO:0035269">
    <property type="term" value="P:protein O-linked glycosylation via mannose"/>
    <property type="evidence" value="ECO:0007669"/>
    <property type="project" value="TreeGrafter"/>
</dbReference>
<evidence type="ECO:0000256" key="1">
    <source>
        <dbReference type="ARBA" id="ARBA00022737"/>
    </source>
</evidence>
<keyword evidence="7" id="KW-1185">Reference proteome</keyword>
<dbReference type="Pfam" id="PF08409">
    <property type="entry name" value="TMTC_DUF1736"/>
    <property type="match status" value="1"/>
</dbReference>
<accession>A0A8X6NZB8</accession>
<sequence>VKGGVNLCCYLMVGVLAFLCYLNALNCDFVFDDMSAIRDNQDLRPSTSIFNLLKNDFWGTPIQKEQSHKSYRPLCVLTYRINYYFHKLKPYGYHLTNILMHAVVSSLYMRICGMFVPRTTAFVAGLLFATHPIHTEAVTGVVGRAEILSSLFFLLAFLCYTNAATAAPNTDWTSMLWCVLFVGMATFSKEQGITVVGVCCAFEIFVVHRLRLPEFPNVIMKSKYASGLKEAGLRMIALLAFSVFLLLLRLSIMGSQLPVFTKFDNPAAAAEAPTRQLTMHYLVALNSWLLTFPCDLCCDWTMGTVPLVTSALDTRTIAILGFYVVFGALLWTSLWEYEVRSKIILMSAAFLAFPFLPASNLFFPVGFVIAERVLYTPSMGFCLLVSYGWSLLHNKIKFKSLSCCFIVFVVIIFAAKTIRRNFDW</sequence>
<evidence type="ECO:0000313" key="7">
    <source>
        <dbReference type="Proteomes" id="UP000887013"/>
    </source>
</evidence>
<dbReference type="EMBL" id="BMAW01063940">
    <property type="protein sequence ID" value="GFT42575.1"/>
    <property type="molecule type" value="Genomic_DNA"/>
</dbReference>
<dbReference type="PANTHER" id="PTHR44395">
    <property type="match status" value="1"/>
</dbReference>
<evidence type="ECO:0000256" key="2">
    <source>
        <dbReference type="ARBA" id="ARBA00022803"/>
    </source>
</evidence>
<keyword evidence="2" id="KW-0802">TPR repeat</keyword>
<feature type="domain" description="DUF1736" evidence="5">
    <location>
        <begin position="255"/>
        <end position="326"/>
    </location>
</feature>
<feature type="transmembrane region" description="Helical" evidence="4">
    <location>
        <begin position="317"/>
        <end position="337"/>
    </location>
</feature>
<evidence type="ECO:0000256" key="3">
    <source>
        <dbReference type="ARBA" id="ARBA00023136"/>
    </source>
</evidence>
<feature type="transmembrane region" description="Helical" evidence="4">
    <location>
        <begin position="399"/>
        <end position="418"/>
    </location>
</feature>
<evidence type="ECO:0000313" key="6">
    <source>
        <dbReference type="EMBL" id="GFT42575.1"/>
    </source>
</evidence>
<evidence type="ECO:0000256" key="4">
    <source>
        <dbReference type="SAM" id="Phobius"/>
    </source>
</evidence>
<feature type="transmembrane region" description="Helical" evidence="4">
    <location>
        <begin position="145"/>
        <end position="163"/>
    </location>
</feature>
<reference evidence="6" key="1">
    <citation type="submission" date="2020-08" db="EMBL/GenBank/DDBJ databases">
        <title>Multicomponent nature underlies the extraordinary mechanical properties of spider dragline silk.</title>
        <authorList>
            <person name="Kono N."/>
            <person name="Nakamura H."/>
            <person name="Mori M."/>
            <person name="Yoshida Y."/>
            <person name="Ohtoshi R."/>
            <person name="Malay A.D."/>
            <person name="Moran D.A.P."/>
            <person name="Tomita M."/>
            <person name="Numata K."/>
            <person name="Arakawa K."/>
        </authorList>
    </citation>
    <scope>NUCLEOTIDE SEQUENCE</scope>
</reference>
<feature type="transmembrane region" description="Helical" evidence="4">
    <location>
        <begin position="193"/>
        <end position="210"/>
    </location>
</feature>
<dbReference type="AlphaFoldDB" id="A0A8X6NZB8"/>
<keyword evidence="4" id="KW-1133">Transmembrane helix</keyword>
<feature type="transmembrane region" description="Helical" evidence="4">
    <location>
        <begin position="373"/>
        <end position="392"/>
    </location>
</feature>
<feature type="transmembrane region" description="Helical" evidence="4">
    <location>
        <begin position="115"/>
        <end position="133"/>
    </location>
</feature>
<feature type="transmembrane region" description="Helical" evidence="4">
    <location>
        <begin position="231"/>
        <end position="252"/>
    </location>
</feature>
<feature type="transmembrane region" description="Helical" evidence="4">
    <location>
        <begin position="7"/>
        <end position="25"/>
    </location>
</feature>
<keyword evidence="3 4" id="KW-0472">Membrane</keyword>
<proteinExistence type="predicted"/>
<comment type="caution">
    <text evidence="6">The sequence shown here is derived from an EMBL/GenBank/DDBJ whole genome shotgun (WGS) entry which is preliminary data.</text>
</comment>
<keyword evidence="1" id="KW-0677">Repeat</keyword>
<dbReference type="GO" id="GO:0005783">
    <property type="term" value="C:endoplasmic reticulum"/>
    <property type="evidence" value="ECO:0007669"/>
    <property type="project" value="TreeGrafter"/>
</dbReference>
<gene>
    <name evidence="6" type="primary">Tmtc3</name>
    <name evidence="6" type="ORF">NPIL_430541</name>
</gene>
<feature type="transmembrane region" description="Helical" evidence="4">
    <location>
        <begin position="344"/>
        <end position="367"/>
    </location>
</feature>